<name>A0A4Z1G826_9HELO</name>
<dbReference type="Proteomes" id="UP000297814">
    <property type="component" value="Unassembled WGS sequence"/>
</dbReference>
<dbReference type="InterPro" id="IPR052895">
    <property type="entry name" value="HetReg/Transcr_Mod"/>
</dbReference>
<comment type="caution">
    <text evidence="2">The sequence shown here is derived from an EMBL/GenBank/DDBJ whole genome shotgun (WGS) entry which is preliminary data.</text>
</comment>
<dbReference type="Pfam" id="PF06985">
    <property type="entry name" value="HET"/>
    <property type="match status" value="1"/>
</dbReference>
<dbReference type="InterPro" id="IPR010730">
    <property type="entry name" value="HET"/>
</dbReference>
<dbReference type="EMBL" id="PQXK01000481">
    <property type="protein sequence ID" value="TGO31610.1"/>
    <property type="molecule type" value="Genomic_DNA"/>
</dbReference>
<protein>
    <recommendedName>
        <fullName evidence="1">Heterokaryon incompatibility domain-containing protein</fullName>
    </recommendedName>
</protein>
<feature type="domain" description="Heterokaryon incompatibility" evidence="1">
    <location>
        <begin position="49"/>
        <end position="103"/>
    </location>
</feature>
<evidence type="ECO:0000313" key="2">
    <source>
        <dbReference type="EMBL" id="TGO31610.1"/>
    </source>
</evidence>
<dbReference type="PANTHER" id="PTHR24148:SF64">
    <property type="entry name" value="HETEROKARYON INCOMPATIBILITY DOMAIN-CONTAINING PROTEIN"/>
    <property type="match status" value="1"/>
</dbReference>
<keyword evidence="3" id="KW-1185">Reference proteome</keyword>
<reference evidence="2 3" key="1">
    <citation type="submission" date="2017-12" db="EMBL/GenBank/DDBJ databases">
        <title>Comparative genomics of Botrytis spp.</title>
        <authorList>
            <person name="Valero-Jimenez C.A."/>
            <person name="Tapia P."/>
            <person name="Veloso J."/>
            <person name="Silva-Moreno E."/>
            <person name="Staats M."/>
            <person name="Valdes J.H."/>
            <person name="Van Kan J.A.L."/>
        </authorList>
    </citation>
    <scope>NUCLEOTIDE SEQUENCE [LARGE SCALE GENOMIC DNA]</scope>
    <source>
        <strain evidence="2 3">Bh0001</strain>
    </source>
</reference>
<dbReference type="PANTHER" id="PTHR24148">
    <property type="entry name" value="ANKYRIN REPEAT DOMAIN-CONTAINING PROTEIN 39 HOMOLOG-RELATED"/>
    <property type="match status" value="1"/>
</dbReference>
<sequence>MVTLSSHIYTTIFRTEVRLLKLLPNVSRADNAAGECDIYFVSLSTRPQYEALSHVWGDQANEKDTIWIAGTEFEVIKNLLRDSVRTSWIGQICINQDDPEEKSICEYMALLSEVDDAKVVPVPTFVASLDHFKLAMRALRSIHNSENLWTRIWTVQEAVLPPNLCLV</sequence>
<organism evidence="2 3">
    <name type="scientific">Botrytis hyacinthi</name>
    <dbReference type="NCBI Taxonomy" id="278943"/>
    <lineage>
        <taxon>Eukaryota</taxon>
        <taxon>Fungi</taxon>
        <taxon>Dikarya</taxon>
        <taxon>Ascomycota</taxon>
        <taxon>Pezizomycotina</taxon>
        <taxon>Leotiomycetes</taxon>
        <taxon>Helotiales</taxon>
        <taxon>Sclerotiniaceae</taxon>
        <taxon>Botrytis</taxon>
    </lineage>
</organism>
<gene>
    <name evidence="2" type="ORF">BHYA_0486g00030</name>
</gene>
<dbReference type="AlphaFoldDB" id="A0A4Z1G826"/>
<evidence type="ECO:0000259" key="1">
    <source>
        <dbReference type="Pfam" id="PF06985"/>
    </source>
</evidence>
<accession>A0A4Z1G826</accession>
<evidence type="ECO:0000313" key="3">
    <source>
        <dbReference type="Proteomes" id="UP000297814"/>
    </source>
</evidence>
<proteinExistence type="predicted"/>